<keyword evidence="6 8" id="KW-0408">Iron</keyword>
<comment type="similarity">
    <text evidence="2 9">Belongs to the cytochrome P450 family.</text>
</comment>
<dbReference type="InterPro" id="IPR002401">
    <property type="entry name" value="Cyt_P450_E_grp-I"/>
</dbReference>
<evidence type="ECO:0000256" key="10">
    <source>
        <dbReference type="SAM" id="Phobius"/>
    </source>
</evidence>
<evidence type="ECO:0000256" key="6">
    <source>
        <dbReference type="ARBA" id="ARBA00023004"/>
    </source>
</evidence>
<evidence type="ECO:0000256" key="1">
    <source>
        <dbReference type="ARBA" id="ARBA00001971"/>
    </source>
</evidence>
<keyword evidence="12" id="KW-1185">Reference proteome</keyword>
<evidence type="ECO:0000256" key="9">
    <source>
        <dbReference type="RuleBase" id="RU000461"/>
    </source>
</evidence>
<dbReference type="SUPFAM" id="SSF48264">
    <property type="entry name" value="Cytochrome P450"/>
    <property type="match status" value="1"/>
</dbReference>
<dbReference type="CDD" id="cd11065">
    <property type="entry name" value="CYP64-like"/>
    <property type="match status" value="1"/>
</dbReference>
<organism evidence="11 12">
    <name type="scientific">Xylaria hypoxylon</name>
    <dbReference type="NCBI Taxonomy" id="37992"/>
    <lineage>
        <taxon>Eukaryota</taxon>
        <taxon>Fungi</taxon>
        <taxon>Dikarya</taxon>
        <taxon>Ascomycota</taxon>
        <taxon>Pezizomycotina</taxon>
        <taxon>Sordariomycetes</taxon>
        <taxon>Xylariomycetidae</taxon>
        <taxon>Xylariales</taxon>
        <taxon>Xylariaceae</taxon>
        <taxon>Xylaria</taxon>
    </lineage>
</organism>
<keyword evidence="10" id="KW-0472">Membrane</keyword>
<sequence length="473" mass="53204">MTTIELLGSGILLATAIVIGVKIILLVFTKKPGTLPPGPKGLPFVGNVLDLPANGEREWEHWLKHKDIYGTTFVILHSPELALELFEKKASIYSSRPKFVFADIIGWTEVTPLLQYDKKHRLSRKLTHPLVGTQTAITPYLALQEIEAHRFLFRNLEEPELFLSHIRTEAASIILKIVYGYTVEPHKPDPLVHLADTAMEQFSTVITPGAWMVDVFPSFVQDFYKDRGGNLTPEDYDNLKWSALSMYGGGADTSVNALASFFLAMSLFPDVQRKAREEIDRVIGTGRLPTFEDKDNLPYIDAIVRETWRWHPVTPMGVPHATDAEDLVNGYLIPKGAVVLPNVWWFTHDPALYPDPSAFNPSRYLGPNPDPNPLSHIFGYGRRICPGRYLAISSVWITIARTLAVFDISKGLDENGSDIEPTVRFSPSTISRPEDFKVTIKPRSPQHEALIRQVEELYPWEESGANELQKVVI</sequence>
<dbReference type="PANTHER" id="PTHR46300:SF7">
    <property type="entry name" value="P450, PUTATIVE (EUROFUNG)-RELATED"/>
    <property type="match status" value="1"/>
</dbReference>
<keyword evidence="7 9" id="KW-0503">Monooxygenase</keyword>
<keyword evidence="5 9" id="KW-0560">Oxidoreductase</keyword>
<dbReference type="GO" id="GO:0004497">
    <property type="term" value="F:monooxygenase activity"/>
    <property type="evidence" value="ECO:0007669"/>
    <property type="project" value="UniProtKB-KW"/>
</dbReference>
<evidence type="ECO:0000313" key="12">
    <source>
        <dbReference type="Proteomes" id="UP000297716"/>
    </source>
</evidence>
<dbReference type="GO" id="GO:0020037">
    <property type="term" value="F:heme binding"/>
    <property type="evidence" value="ECO:0007669"/>
    <property type="project" value="InterPro"/>
</dbReference>
<dbReference type="Proteomes" id="UP000297716">
    <property type="component" value="Unassembled WGS sequence"/>
</dbReference>
<dbReference type="InterPro" id="IPR050364">
    <property type="entry name" value="Cytochrome_P450_fung"/>
</dbReference>
<dbReference type="AlphaFoldDB" id="A0A4Z0YBD1"/>
<dbReference type="InterPro" id="IPR036396">
    <property type="entry name" value="Cyt_P450_sf"/>
</dbReference>
<evidence type="ECO:0000256" key="8">
    <source>
        <dbReference type="PIRSR" id="PIRSR602401-1"/>
    </source>
</evidence>
<dbReference type="PRINTS" id="PR00463">
    <property type="entry name" value="EP450I"/>
</dbReference>
<keyword evidence="3 8" id="KW-0349">Heme</keyword>
<dbReference type="PANTHER" id="PTHR46300">
    <property type="entry name" value="P450, PUTATIVE (EUROFUNG)-RELATED-RELATED"/>
    <property type="match status" value="1"/>
</dbReference>
<evidence type="ECO:0000256" key="3">
    <source>
        <dbReference type="ARBA" id="ARBA00022617"/>
    </source>
</evidence>
<feature type="transmembrane region" description="Helical" evidence="10">
    <location>
        <begin position="6"/>
        <end position="28"/>
    </location>
</feature>
<dbReference type="GO" id="GO:0016705">
    <property type="term" value="F:oxidoreductase activity, acting on paired donors, with incorporation or reduction of molecular oxygen"/>
    <property type="evidence" value="ECO:0007669"/>
    <property type="project" value="InterPro"/>
</dbReference>
<gene>
    <name evidence="11" type="ORF">E0Z10_g8408</name>
</gene>
<evidence type="ECO:0000256" key="2">
    <source>
        <dbReference type="ARBA" id="ARBA00010617"/>
    </source>
</evidence>
<comment type="caution">
    <text evidence="11">The sequence shown here is derived from an EMBL/GenBank/DDBJ whole genome shotgun (WGS) entry which is preliminary data.</text>
</comment>
<dbReference type="InterPro" id="IPR001128">
    <property type="entry name" value="Cyt_P450"/>
</dbReference>
<evidence type="ECO:0000313" key="11">
    <source>
        <dbReference type="EMBL" id="TGJ80347.1"/>
    </source>
</evidence>
<evidence type="ECO:0008006" key="13">
    <source>
        <dbReference type="Google" id="ProtNLM"/>
    </source>
</evidence>
<dbReference type="Pfam" id="PF00067">
    <property type="entry name" value="p450"/>
    <property type="match status" value="1"/>
</dbReference>
<evidence type="ECO:0000256" key="5">
    <source>
        <dbReference type="ARBA" id="ARBA00023002"/>
    </source>
</evidence>
<comment type="cofactor">
    <cofactor evidence="1 8">
        <name>heme</name>
        <dbReference type="ChEBI" id="CHEBI:30413"/>
    </cofactor>
</comment>
<reference evidence="11 12" key="1">
    <citation type="submission" date="2019-03" db="EMBL/GenBank/DDBJ databases">
        <title>Draft genome sequence of Xylaria hypoxylon DSM 108379, a ubiquitous saprotrophic-parasitic fungi on hardwood.</title>
        <authorList>
            <person name="Buettner E."/>
            <person name="Leonhardt S."/>
            <person name="Gebauer A.M."/>
            <person name="Liers C."/>
            <person name="Hofrichter M."/>
            <person name="Kellner H."/>
        </authorList>
    </citation>
    <scope>NUCLEOTIDE SEQUENCE [LARGE SCALE GENOMIC DNA]</scope>
    <source>
        <strain evidence="11 12">DSM 108379</strain>
    </source>
</reference>
<dbReference type="GO" id="GO:0005506">
    <property type="term" value="F:iron ion binding"/>
    <property type="evidence" value="ECO:0007669"/>
    <property type="project" value="InterPro"/>
</dbReference>
<proteinExistence type="inferred from homology"/>
<dbReference type="EMBL" id="SKBN01000226">
    <property type="protein sequence ID" value="TGJ80347.1"/>
    <property type="molecule type" value="Genomic_DNA"/>
</dbReference>
<accession>A0A4Z0YBD1</accession>
<name>A0A4Z0YBD1_9PEZI</name>
<dbReference type="InterPro" id="IPR017972">
    <property type="entry name" value="Cyt_P450_CS"/>
</dbReference>
<dbReference type="OrthoDB" id="2789670at2759"/>
<keyword evidence="4 8" id="KW-0479">Metal-binding</keyword>
<dbReference type="PROSITE" id="PS00086">
    <property type="entry name" value="CYTOCHROME_P450"/>
    <property type="match status" value="1"/>
</dbReference>
<keyword evidence="10" id="KW-1133">Transmembrane helix</keyword>
<feature type="binding site" description="axial binding residue" evidence="8">
    <location>
        <position position="385"/>
    </location>
    <ligand>
        <name>heme</name>
        <dbReference type="ChEBI" id="CHEBI:30413"/>
    </ligand>
    <ligandPart>
        <name>Fe</name>
        <dbReference type="ChEBI" id="CHEBI:18248"/>
    </ligandPart>
</feature>
<evidence type="ECO:0000256" key="7">
    <source>
        <dbReference type="ARBA" id="ARBA00023033"/>
    </source>
</evidence>
<protein>
    <recommendedName>
        <fullName evidence="13">Cytochrome P450</fullName>
    </recommendedName>
</protein>
<dbReference type="STRING" id="37992.A0A4Z0YBD1"/>
<evidence type="ECO:0000256" key="4">
    <source>
        <dbReference type="ARBA" id="ARBA00022723"/>
    </source>
</evidence>
<keyword evidence="10" id="KW-0812">Transmembrane</keyword>
<dbReference type="Gene3D" id="1.10.630.10">
    <property type="entry name" value="Cytochrome P450"/>
    <property type="match status" value="2"/>
</dbReference>